<evidence type="ECO:0000256" key="9">
    <source>
        <dbReference type="SAM" id="MobiDB-lite"/>
    </source>
</evidence>
<dbReference type="GO" id="GO:0008568">
    <property type="term" value="F:microtubule severing ATPase activity"/>
    <property type="evidence" value="ECO:0007669"/>
    <property type="project" value="UniProtKB-EC"/>
</dbReference>
<dbReference type="PROSITE" id="PS00674">
    <property type="entry name" value="AAA"/>
    <property type="match status" value="1"/>
</dbReference>
<dbReference type="PANTHER" id="PTHR23074:SF86">
    <property type="entry name" value="SPASTIN"/>
    <property type="match status" value="1"/>
</dbReference>
<dbReference type="Pfam" id="PF00004">
    <property type="entry name" value="AAA"/>
    <property type="match status" value="1"/>
</dbReference>
<keyword evidence="1" id="KW-0493">Microtubule</keyword>
<evidence type="ECO:0000313" key="12">
    <source>
        <dbReference type="Proteomes" id="UP001255856"/>
    </source>
</evidence>
<dbReference type="InterPro" id="IPR003959">
    <property type="entry name" value="ATPase_AAA_core"/>
</dbReference>
<sequence>MRPGPARGLRREGAEAIERAELQDRAGGHAAASKIWSTAAKIVDEGLCQPLPPGLGLEAAHSNVQRWRVDLQRWRAAIGERLARRAPAAGAPSVLLAGLGEGAAPHTVQIAHPDGSRHLRRAPSAPTNPSNSTPSAPPPVRRPASGPARSDERIFEDRILEEVLDRSPSVGWDDVAGLEGAKRALQELVVLPMLRQDLFQGLRAPARGLLLYGPPGNGKTLLAKALAREAGATFFNISAASLTSKWVGEGEKLVRALFRVADAAAPAIIFMDELDSLLGSRGGEGEHEASRRLKTEFLAAMDGVASSDRHVLLLGATNRPWDLDEAVIRRLPKRLYVPLPDLPARRAMLERLLRGQRCARDVPAAVAPRTRGYTGSDLAALCREAAMMPIRELGARVATVPADKVRGLNIADFEAALAVIRPSLDDAGLARFEQWTRQHGALAV</sequence>
<evidence type="ECO:0000256" key="7">
    <source>
        <dbReference type="ARBA" id="ARBA00038871"/>
    </source>
</evidence>
<accession>A0AAD9MLR4</accession>
<organism evidence="11 12">
    <name type="scientific">Prototheca wickerhamii</name>
    <dbReference type="NCBI Taxonomy" id="3111"/>
    <lineage>
        <taxon>Eukaryota</taxon>
        <taxon>Viridiplantae</taxon>
        <taxon>Chlorophyta</taxon>
        <taxon>core chlorophytes</taxon>
        <taxon>Trebouxiophyceae</taxon>
        <taxon>Chlorellales</taxon>
        <taxon>Chlorellaceae</taxon>
        <taxon>Prototheca</taxon>
    </lineage>
</organism>
<dbReference type="InterPro" id="IPR027417">
    <property type="entry name" value="P-loop_NTPase"/>
</dbReference>
<dbReference type="SMART" id="SM00382">
    <property type="entry name" value="AAA"/>
    <property type="match status" value="1"/>
</dbReference>
<dbReference type="GO" id="GO:0005874">
    <property type="term" value="C:microtubule"/>
    <property type="evidence" value="ECO:0007669"/>
    <property type="project" value="UniProtKB-KW"/>
</dbReference>
<dbReference type="Proteomes" id="UP001255856">
    <property type="component" value="Unassembled WGS sequence"/>
</dbReference>
<comment type="caution">
    <text evidence="11">The sequence shown here is derived from an EMBL/GenBank/DDBJ whole genome shotgun (WGS) entry which is preliminary data.</text>
</comment>
<keyword evidence="12" id="KW-1185">Reference proteome</keyword>
<dbReference type="InterPro" id="IPR003593">
    <property type="entry name" value="AAA+_ATPase"/>
</dbReference>
<dbReference type="InterPro" id="IPR041569">
    <property type="entry name" value="AAA_lid_3"/>
</dbReference>
<feature type="domain" description="AAA+ ATPase" evidence="10">
    <location>
        <begin position="205"/>
        <end position="341"/>
    </location>
</feature>
<evidence type="ECO:0000256" key="1">
    <source>
        <dbReference type="ARBA" id="ARBA00022701"/>
    </source>
</evidence>
<evidence type="ECO:0000259" key="10">
    <source>
        <dbReference type="SMART" id="SM00382"/>
    </source>
</evidence>
<dbReference type="InterPro" id="IPR050304">
    <property type="entry name" value="MT-severing_AAA_ATPase"/>
</dbReference>
<protein>
    <recommendedName>
        <fullName evidence="7">microtubule-severing ATPase</fullName>
        <ecNumber evidence="7">5.6.1.1</ecNumber>
    </recommendedName>
</protein>
<evidence type="ECO:0000256" key="2">
    <source>
        <dbReference type="ARBA" id="ARBA00022741"/>
    </source>
</evidence>
<name>A0AAD9MLR4_PROWI</name>
<dbReference type="EC" id="5.6.1.1" evidence="7"/>
<feature type="region of interest" description="Disordered" evidence="9">
    <location>
        <begin position="116"/>
        <end position="151"/>
    </location>
</feature>
<evidence type="ECO:0000256" key="6">
    <source>
        <dbReference type="ARBA" id="ARBA00036378"/>
    </source>
</evidence>
<evidence type="ECO:0000256" key="5">
    <source>
        <dbReference type="ARBA" id="ARBA00023235"/>
    </source>
</evidence>
<gene>
    <name evidence="11" type="ORF">QBZ16_003398</name>
</gene>
<dbReference type="SUPFAM" id="SSF52540">
    <property type="entry name" value="P-loop containing nucleoside triphosphate hydrolases"/>
    <property type="match status" value="1"/>
</dbReference>
<keyword evidence="4" id="KW-0472">Membrane</keyword>
<dbReference type="FunFam" id="1.10.8.60:FF:000022">
    <property type="entry name" value="Fidgetin like 1"/>
    <property type="match status" value="1"/>
</dbReference>
<dbReference type="Pfam" id="PF09336">
    <property type="entry name" value="Vps4_C"/>
    <property type="match status" value="1"/>
</dbReference>
<keyword evidence="5" id="KW-0413">Isomerase</keyword>
<dbReference type="PANTHER" id="PTHR23074">
    <property type="entry name" value="AAA DOMAIN-CONTAINING"/>
    <property type="match status" value="1"/>
</dbReference>
<dbReference type="Gene3D" id="1.10.8.60">
    <property type="match status" value="1"/>
</dbReference>
<dbReference type="InterPro" id="IPR015415">
    <property type="entry name" value="Spast_Vps4_C"/>
</dbReference>
<dbReference type="Gene3D" id="3.40.50.300">
    <property type="entry name" value="P-loop containing nucleotide triphosphate hydrolases"/>
    <property type="match status" value="1"/>
</dbReference>
<dbReference type="GO" id="GO:0016887">
    <property type="term" value="F:ATP hydrolysis activity"/>
    <property type="evidence" value="ECO:0007669"/>
    <property type="project" value="InterPro"/>
</dbReference>
<evidence type="ECO:0000256" key="8">
    <source>
        <dbReference type="RuleBase" id="RU003651"/>
    </source>
</evidence>
<comment type="similarity">
    <text evidence="8">Belongs to the AAA ATPase family.</text>
</comment>
<comment type="catalytic activity">
    <reaction evidence="6">
        <text>n ATP + n H2O + a microtubule = n ADP + n phosphate + (n+1) alpha/beta tubulin heterodimers.</text>
        <dbReference type="EC" id="5.6.1.1"/>
    </reaction>
</comment>
<evidence type="ECO:0000256" key="3">
    <source>
        <dbReference type="ARBA" id="ARBA00022840"/>
    </source>
</evidence>
<evidence type="ECO:0000256" key="4">
    <source>
        <dbReference type="ARBA" id="ARBA00023136"/>
    </source>
</evidence>
<dbReference type="FunFam" id="3.40.50.300:FF:000093">
    <property type="entry name" value="Fidgetin-like 1"/>
    <property type="match status" value="1"/>
</dbReference>
<dbReference type="InterPro" id="IPR003960">
    <property type="entry name" value="ATPase_AAA_CS"/>
</dbReference>
<reference evidence="11" key="1">
    <citation type="submission" date="2021-01" db="EMBL/GenBank/DDBJ databases">
        <authorList>
            <person name="Eckstrom K.M.E."/>
        </authorList>
    </citation>
    <scope>NUCLEOTIDE SEQUENCE</scope>
    <source>
        <strain evidence="11">UVCC 0001</strain>
    </source>
</reference>
<keyword evidence="3 8" id="KW-0067">ATP-binding</keyword>
<dbReference type="GO" id="GO:0005524">
    <property type="term" value="F:ATP binding"/>
    <property type="evidence" value="ECO:0007669"/>
    <property type="project" value="UniProtKB-KW"/>
</dbReference>
<keyword evidence="2 8" id="KW-0547">Nucleotide-binding</keyword>
<proteinExistence type="inferred from homology"/>
<dbReference type="EMBL" id="JASFZW010000004">
    <property type="protein sequence ID" value="KAK2078558.1"/>
    <property type="molecule type" value="Genomic_DNA"/>
</dbReference>
<evidence type="ECO:0000313" key="11">
    <source>
        <dbReference type="EMBL" id="KAK2078558.1"/>
    </source>
</evidence>
<feature type="compositionally biased region" description="Low complexity" evidence="9">
    <location>
        <begin position="122"/>
        <end position="134"/>
    </location>
</feature>
<dbReference type="Pfam" id="PF17862">
    <property type="entry name" value="AAA_lid_3"/>
    <property type="match status" value="1"/>
</dbReference>
<dbReference type="AlphaFoldDB" id="A0AAD9MLR4"/>